<reference evidence="8" key="1">
    <citation type="submission" date="2012-06" db="EMBL/GenBank/DDBJ databases">
        <title>Genomic sequencing and analysis of the Dendrolimus kikuchii nucleopolyhedrovirus.</title>
        <authorList>
            <person name="Yang M.M."/>
        </authorList>
    </citation>
    <scope>NUCLEOTIDE SEQUENCE</scope>
    <source>
        <strain evidence="8">YN</strain>
    </source>
</reference>
<proteinExistence type="predicted"/>
<evidence type="ECO:0000256" key="6">
    <source>
        <dbReference type="SAM" id="MobiDB-lite"/>
    </source>
</evidence>
<evidence type="ECO:0000256" key="3">
    <source>
        <dbReference type="ARBA" id="ARBA00022737"/>
    </source>
</evidence>
<evidence type="ECO:0000256" key="4">
    <source>
        <dbReference type="ARBA" id="ARBA00023157"/>
    </source>
</evidence>
<sequence length="839" mass="95382">MVYLSIYFEFDETTFTKRLQALTEYVRRTNANSPTPDVLGYVSDIFQHTYIVTWFYTLDLSVHHESVHDDRSEVFDFLKQTFQLVELDDFNHRVRPNVNNGNEFIVTNDTGGDVTMSCPAYFKFDYSQLKCVAIPPCDAKAPGLYPMNERLLDILIFNRHLDKEYVDAPSLHHPTLYLRCDSDGGHAVEECPNNYTFDSHSGECKLNEMCADKPDGYILPYFPNALLANQYMECVDHQQTVASCARADQIFDRDRMMCVTAANPCVVNGAGHTYITAEIGDAQFLQCLNDLESIVVTCIKRVGDHNDGYRCVGDYQCADFADGTGRHVYQHVDDHFKYNSGQLICDNYEIVSNVECDQSNVFENKLYFNRFKLNVQFPKEVFTNELGCVNADADNVEFLASTFPIENVPNHYGIDMQTAVVATIETIKNLISHHDDDDDDDDDSNFARGLVYARNKNALGLNPLTGEPIECFGDRLYDAFEANRANVCAANGESVVRTLTFSDGEFLNVLNGILLGLDDDYKRFCSIHYENGAEIVKNDFFTTRILTNILQWDICAHLYTTMYQKYTTLAPKYTTTPFQYNYTLVKGPKNIEGYGSNTRFENATISKKETTISKTASTIPPTFDPFVKVGDDHVETIAPLFNPFSSTPPTRRDALPTRFQHFNEPGDDRDNEPGDDRDSEPDDRPEEIPSSPLILDNKDLFYACHYAVPLFKLTSCHAENDIIINALQELRNGAQFDTDCEPAKELKYVLNAYAYLGNGVGCRSVYDGEAIKVRREAQPSHVYSNLSSQSNDGVKYNRWLHIKDSQYMACPEHLYNNDTFQCAVEADKLYYINNMQEEE</sequence>
<evidence type="ECO:0000256" key="2">
    <source>
        <dbReference type="ARBA" id="ARBA00022729"/>
    </source>
</evidence>
<feature type="compositionally biased region" description="Basic and acidic residues" evidence="6">
    <location>
        <begin position="664"/>
        <end position="676"/>
    </location>
</feature>
<dbReference type="Pfam" id="PF08475">
    <property type="entry name" value="Baculo_VP91_N"/>
    <property type="match status" value="1"/>
</dbReference>
<protein>
    <submittedName>
        <fullName evidence="8">DekiORF71</fullName>
    </submittedName>
</protein>
<keyword evidence="5" id="KW-0325">Glycoprotein</keyword>
<feature type="domain" description="Zinc finger C2HC baculovirus (BV)-type profile" evidence="7">
    <location>
        <begin position="131"/>
        <end position="180"/>
    </location>
</feature>
<evidence type="ECO:0000259" key="7">
    <source>
        <dbReference type="PROSITE" id="PS51807"/>
    </source>
</evidence>
<name>V9LSQ6_9ABAC</name>
<evidence type="ECO:0000256" key="5">
    <source>
        <dbReference type="ARBA" id="ARBA00023180"/>
    </source>
</evidence>
<organism evidence="8">
    <name type="scientific">Dendrolimus kikuchii nucleopolyhedrovirus</name>
    <dbReference type="NCBI Taxonomy" id="1219875"/>
    <lineage>
        <taxon>Viruses</taxon>
        <taxon>Viruses incertae sedis</taxon>
        <taxon>Naldaviricetes</taxon>
        <taxon>Lefavirales</taxon>
        <taxon>Baculoviridae</taxon>
        <taxon>Alphabaculovirus</taxon>
    </lineage>
</organism>
<evidence type="ECO:0000313" key="8">
    <source>
        <dbReference type="EMBL" id="AFS51949.1"/>
    </source>
</evidence>
<dbReference type="PROSITE" id="PS51807">
    <property type="entry name" value="ZF_C2HC_BV"/>
    <property type="match status" value="1"/>
</dbReference>
<feature type="region of interest" description="Disordered" evidence="6">
    <location>
        <begin position="640"/>
        <end position="692"/>
    </location>
</feature>
<dbReference type="EMBL" id="JX193905">
    <property type="protein sequence ID" value="AFS51949.1"/>
    <property type="molecule type" value="Genomic_DNA"/>
</dbReference>
<keyword evidence="1" id="KW-0147">Chitin-binding</keyword>
<gene>
    <name evidence="8" type="primary">p9</name>
    <name evidence="8" type="synonym">vp91</name>
</gene>
<dbReference type="InterPro" id="IPR013682">
    <property type="entry name" value="BaculoV_Vp91_N"/>
</dbReference>
<keyword evidence="4" id="KW-1015">Disulfide bond</keyword>
<accession>V9LSQ6</accession>
<keyword evidence="2" id="KW-0732">Signal</keyword>
<evidence type="ECO:0000256" key="1">
    <source>
        <dbReference type="ARBA" id="ARBA00022669"/>
    </source>
</evidence>
<keyword evidence="3" id="KW-0677">Repeat</keyword>
<dbReference type="GO" id="GO:0008061">
    <property type="term" value="F:chitin binding"/>
    <property type="evidence" value="ECO:0007669"/>
    <property type="project" value="UniProtKB-KW"/>
</dbReference>